<gene>
    <name evidence="1" type="ORF">F5876DRAFT_64311</name>
</gene>
<evidence type="ECO:0000313" key="1">
    <source>
        <dbReference type="EMBL" id="KAJ3812013.1"/>
    </source>
</evidence>
<dbReference type="Proteomes" id="UP001163835">
    <property type="component" value="Unassembled WGS sequence"/>
</dbReference>
<accession>A0ACC1U5E8</accession>
<name>A0ACC1U5E8_9AGAR</name>
<evidence type="ECO:0000313" key="2">
    <source>
        <dbReference type="Proteomes" id="UP001163835"/>
    </source>
</evidence>
<keyword evidence="2" id="KW-1185">Reference proteome</keyword>
<dbReference type="EMBL" id="MU795037">
    <property type="protein sequence ID" value="KAJ3812013.1"/>
    <property type="molecule type" value="Genomic_DNA"/>
</dbReference>
<sequence length="686" mass="74377">MSPSLISGNRHFPSATSIPNSVGERESSKRDDYYIFEKATVVGAQPQTLTSRKLHPAFDAMRWACALSHIGLIVLLALFIFRDPDEGDSSIISFRNPNFKIADDDDANLGQTLQASVKLGFGWIVTGWTIVLTLTTQKLALRRQLNLYSSLTAKHDANDAWMGLGSSLMTFLSLKWRQLEFRESLNSLFLPLLYLAGIASLHSVGTGMFGLVATSLDENFTFLSQGLPDFTNTAGNVLSGSSALLTMLSLNALDFPGLASGGVGVTYDIPMNVSFFPPSIRQVGVMATHFNVTCGSLAGSVQNITGSGPAFFFEPGFGLESTFVPEFDNNFPNTLSQHSLAIRPAPWGPTFADTSINADLASWPSSILVFTTVPVTDSSNTTIKPVSITPPMTYFPQNQTTLSTTSEVNVLACNLTVDALPDKAIIDPVSNALLSLIDQANKTSAKLSPFPTALRTTPFDSSNSPEDALIAFWSLLPIASVSPLVSQLSNLCTTENSAEICGTLYESEQFVMESLNIFPDLLLPPTSDASANIDLADLENVLSRMTAIEVWAEGQGNNLKFANRISSSEGVSTSKTFIQNSNTVEFPEQVLVFAVNFPFYINRIQLFGVFAIAIGLLLLVIPSLLDNNGLKIDSIGILQMIWLANDHPELQQSISALDDPSTEDLRNEGMKVKRNFHRHNAESLPC</sequence>
<comment type="caution">
    <text evidence="1">The sequence shown here is derived from an EMBL/GenBank/DDBJ whole genome shotgun (WGS) entry which is preliminary data.</text>
</comment>
<proteinExistence type="predicted"/>
<protein>
    <submittedName>
        <fullName evidence="1">Uncharacterized protein</fullName>
    </submittedName>
</protein>
<organism evidence="1 2">
    <name type="scientific">Lentinula aff. lateritia</name>
    <dbReference type="NCBI Taxonomy" id="2804960"/>
    <lineage>
        <taxon>Eukaryota</taxon>
        <taxon>Fungi</taxon>
        <taxon>Dikarya</taxon>
        <taxon>Basidiomycota</taxon>
        <taxon>Agaricomycotina</taxon>
        <taxon>Agaricomycetes</taxon>
        <taxon>Agaricomycetidae</taxon>
        <taxon>Agaricales</taxon>
        <taxon>Marasmiineae</taxon>
        <taxon>Omphalotaceae</taxon>
        <taxon>Lentinula</taxon>
    </lineage>
</organism>
<reference evidence="1" key="1">
    <citation type="submission" date="2022-09" db="EMBL/GenBank/DDBJ databases">
        <title>A Global Phylogenomic Analysis of the Shiitake Genus Lentinula.</title>
        <authorList>
            <consortium name="DOE Joint Genome Institute"/>
            <person name="Sierra-Patev S."/>
            <person name="Min B."/>
            <person name="Naranjo-Ortiz M."/>
            <person name="Looney B."/>
            <person name="Konkel Z."/>
            <person name="Slot J.C."/>
            <person name="Sakamoto Y."/>
            <person name="Steenwyk J.L."/>
            <person name="Rokas A."/>
            <person name="Carro J."/>
            <person name="Camarero S."/>
            <person name="Ferreira P."/>
            <person name="Molpeceres G."/>
            <person name="Ruiz-Duenas F.J."/>
            <person name="Serrano A."/>
            <person name="Henrissat B."/>
            <person name="Drula E."/>
            <person name="Hughes K.W."/>
            <person name="Mata J.L."/>
            <person name="Ishikawa N.K."/>
            <person name="Vargas-Isla R."/>
            <person name="Ushijima S."/>
            <person name="Smith C.A."/>
            <person name="Ahrendt S."/>
            <person name="Andreopoulos W."/>
            <person name="He G."/>
            <person name="Labutti K."/>
            <person name="Lipzen A."/>
            <person name="Ng V."/>
            <person name="Riley R."/>
            <person name="Sandor L."/>
            <person name="Barry K."/>
            <person name="Martinez A.T."/>
            <person name="Xiao Y."/>
            <person name="Gibbons J.G."/>
            <person name="Terashima K."/>
            <person name="Grigoriev I.V."/>
            <person name="Hibbett D.S."/>
        </authorList>
    </citation>
    <scope>NUCLEOTIDE SEQUENCE</scope>
    <source>
        <strain evidence="1">TMI1499</strain>
    </source>
</reference>